<dbReference type="Proteomes" id="UP001140217">
    <property type="component" value="Unassembled WGS sequence"/>
</dbReference>
<feature type="region of interest" description="Disordered" evidence="1">
    <location>
        <begin position="122"/>
        <end position="141"/>
    </location>
</feature>
<reference evidence="2" key="1">
    <citation type="submission" date="2022-07" db="EMBL/GenBank/DDBJ databases">
        <title>Phylogenomic reconstructions and comparative analyses of Kickxellomycotina fungi.</title>
        <authorList>
            <person name="Reynolds N.K."/>
            <person name="Stajich J.E."/>
            <person name="Barry K."/>
            <person name="Grigoriev I.V."/>
            <person name="Crous P."/>
            <person name="Smith M.E."/>
        </authorList>
    </citation>
    <scope>NUCLEOTIDE SEQUENCE</scope>
    <source>
        <strain evidence="2">NBRC 105414</strain>
    </source>
</reference>
<sequence>MRLCDLPDDVLRLVFRQLLAGRPGLYGFKGALPLAWTCRRWRCIALPMVHSTAHVQCSGAAAAGTLGLAAAAGCAQMVRAVTVDVGPSADPLPALGAAAELMAELAAGAWRGVRSLKISVRPRPTAPAARSPGIYDDDGDDGSEAQRITDALAAAMPGVRRLEFGQALAGAAGRAVGGRLAACYAEQLQRLRSAGPLAVPDGAAFAQLCDVRLCHDAGCGPQLPRMAPAALTRLVLTTRMPGHLWAAFDVDGSGAVRFECLRVLDLTCLSCYSRPDPAPRRDECARRLHFPALERMTVRCTEDACPVLRHAVLPPRMDAIFVELTADALHSAAGVALPPARSLALTVKCGSEPRPAAMLAAVRMLEGARESGSVDLIVADPTIPVAPEVAACASLTRLAVEAATGADAVLGLIHSLPRLVSLGFWRVSLAGTRADISLPDPQRPVVPFAAKIKTLSINIHHTEERRDLLVPLLMHLLLRSPALARLVAIHAPRKPVVDLVAAHGVDLVRARKMAYLMILRTVSQGMKPLVLQHMNQPELA</sequence>
<organism evidence="2 3">
    <name type="scientific">Coemansia javaensis</name>
    <dbReference type="NCBI Taxonomy" id="2761396"/>
    <lineage>
        <taxon>Eukaryota</taxon>
        <taxon>Fungi</taxon>
        <taxon>Fungi incertae sedis</taxon>
        <taxon>Zoopagomycota</taxon>
        <taxon>Kickxellomycotina</taxon>
        <taxon>Kickxellomycetes</taxon>
        <taxon>Kickxellales</taxon>
        <taxon>Kickxellaceae</taxon>
        <taxon>Coemansia</taxon>
    </lineage>
</organism>
<accession>A0A9W8HQ96</accession>
<evidence type="ECO:0000313" key="2">
    <source>
        <dbReference type="EMBL" id="KAJ2785963.1"/>
    </source>
</evidence>
<evidence type="ECO:0000256" key="1">
    <source>
        <dbReference type="SAM" id="MobiDB-lite"/>
    </source>
</evidence>
<protein>
    <recommendedName>
        <fullName evidence="4">F-box domain-containing protein</fullName>
    </recommendedName>
</protein>
<comment type="caution">
    <text evidence="2">The sequence shown here is derived from an EMBL/GenBank/DDBJ whole genome shotgun (WGS) entry which is preliminary data.</text>
</comment>
<dbReference type="OrthoDB" id="5595417at2759"/>
<dbReference type="EMBL" id="JANBUL010000005">
    <property type="protein sequence ID" value="KAJ2785963.1"/>
    <property type="molecule type" value="Genomic_DNA"/>
</dbReference>
<evidence type="ECO:0008006" key="4">
    <source>
        <dbReference type="Google" id="ProtNLM"/>
    </source>
</evidence>
<dbReference type="AlphaFoldDB" id="A0A9W8HQ96"/>
<evidence type="ECO:0000313" key="3">
    <source>
        <dbReference type="Proteomes" id="UP001140217"/>
    </source>
</evidence>
<gene>
    <name evidence="2" type="ORF">H4R18_000178</name>
</gene>
<proteinExistence type="predicted"/>
<name>A0A9W8HQ96_9FUNG</name>
<keyword evidence="3" id="KW-1185">Reference proteome</keyword>